<protein>
    <submittedName>
        <fullName evidence="2">Uncharacterized protein</fullName>
    </submittedName>
</protein>
<dbReference type="InParanoid" id="F4WDN8"/>
<accession>F4WDN8</accession>
<proteinExistence type="predicted"/>
<sequence>MSQSKGFEIKLTQLAQPLNCYVRLLGSNFDLTAMWTKLNYPLSQMSNSILEVNNHVTFSLERKHQPPSQMGFRRLPVSPRQRPPGSPKQQEWFIPTRRKPGKEGPHNPNPNLTMYHD</sequence>
<name>F4WDN8_ACREC</name>
<evidence type="ECO:0000313" key="3">
    <source>
        <dbReference type="Proteomes" id="UP000007755"/>
    </source>
</evidence>
<feature type="region of interest" description="Disordered" evidence="1">
    <location>
        <begin position="61"/>
        <end position="117"/>
    </location>
</feature>
<evidence type="ECO:0000256" key="1">
    <source>
        <dbReference type="SAM" id="MobiDB-lite"/>
    </source>
</evidence>
<dbReference type="AlphaFoldDB" id="F4WDN8"/>
<dbReference type="Proteomes" id="UP000007755">
    <property type="component" value="Unassembled WGS sequence"/>
</dbReference>
<keyword evidence="3" id="KW-1185">Reference proteome</keyword>
<dbReference type="EMBL" id="GL888089">
    <property type="protein sequence ID" value="EGI67699.1"/>
    <property type="molecule type" value="Genomic_DNA"/>
</dbReference>
<gene>
    <name evidence="2" type="ORF">G5I_03692</name>
</gene>
<organism evidence="3">
    <name type="scientific">Acromyrmex echinatior</name>
    <name type="common">Panamanian leafcutter ant</name>
    <name type="synonym">Acromyrmex octospinosus echinatior</name>
    <dbReference type="NCBI Taxonomy" id="103372"/>
    <lineage>
        <taxon>Eukaryota</taxon>
        <taxon>Metazoa</taxon>
        <taxon>Ecdysozoa</taxon>
        <taxon>Arthropoda</taxon>
        <taxon>Hexapoda</taxon>
        <taxon>Insecta</taxon>
        <taxon>Pterygota</taxon>
        <taxon>Neoptera</taxon>
        <taxon>Endopterygota</taxon>
        <taxon>Hymenoptera</taxon>
        <taxon>Apocrita</taxon>
        <taxon>Aculeata</taxon>
        <taxon>Formicoidea</taxon>
        <taxon>Formicidae</taxon>
        <taxon>Myrmicinae</taxon>
        <taxon>Acromyrmex</taxon>
    </lineage>
</organism>
<reference evidence="2" key="1">
    <citation type="submission" date="2011-02" db="EMBL/GenBank/DDBJ databases">
        <title>The genome of the leaf-cutting ant Acromyrmex echinatior suggests key adaptations to social evolution and fungus farming.</title>
        <authorList>
            <person name="Nygaard S."/>
            <person name="Zhang G."/>
        </authorList>
    </citation>
    <scope>NUCLEOTIDE SEQUENCE</scope>
</reference>
<evidence type="ECO:0000313" key="2">
    <source>
        <dbReference type="EMBL" id="EGI67699.1"/>
    </source>
</evidence>